<dbReference type="OrthoDB" id="10685618at2759"/>
<evidence type="ECO:0000313" key="2">
    <source>
        <dbReference type="EMBL" id="KAF0931451.1"/>
    </source>
</evidence>
<proteinExistence type="predicted"/>
<protein>
    <submittedName>
        <fullName evidence="2">Uncharacterized protein</fullName>
    </submittedName>
</protein>
<dbReference type="EMBL" id="SPHZ02000001">
    <property type="protein sequence ID" value="KAF0931451.1"/>
    <property type="molecule type" value="Genomic_DNA"/>
</dbReference>
<keyword evidence="3" id="KW-1185">Reference proteome</keyword>
<evidence type="ECO:0000313" key="3">
    <source>
        <dbReference type="Proteomes" id="UP000479710"/>
    </source>
</evidence>
<feature type="region of interest" description="Disordered" evidence="1">
    <location>
        <begin position="13"/>
        <end position="35"/>
    </location>
</feature>
<evidence type="ECO:0000256" key="1">
    <source>
        <dbReference type="SAM" id="MobiDB-lite"/>
    </source>
</evidence>
<sequence length="250" mass="26456">MMRVSVGGWRGGGGGRRLTLAPGTSSPRWSPPIRSKDLDGNIGESGGEFAGDLGASGAWGWGPDAGEVTSPVLASPSQPGLVGIASFRRRFLAPVKCFDADPLCAKSQATGSRFWALGNDESSEDETEVQLGLKKDEGKEEDGLEEEDFAQRAISIGFTVDEVLAAGENLLYTEPSPKASSCPGRSGERRNGKLAKRMVMAVAAGTKKVSAGKRWKGPLPGRRISPPRTFQHVLAAALGRIARKMVQHRG</sequence>
<organism evidence="2 3">
    <name type="scientific">Oryza meyeriana var. granulata</name>
    <dbReference type="NCBI Taxonomy" id="110450"/>
    <lineage>
        <taxon>Eukaryota</taxon>
        <taxon>Viridiplantae</taxon>
        <taxon>Streptophyta</taxon>
        <taxon>Embryophyta</taxon>
        <taxon>Tracheophyta</taxon>
        <taxon>Spermatophyta</taxon>
        <taxon>Magnoliopsida</taxon>
        <taxon>Liliopsida</taxon>
        <taxon>Poales</taxon>
        <taxon>Poaceae</taxon>
        <taxon>BOP clade</taxon>
        <taxon>Oryzoideae</taxon>
        <taxon>Oryzeae</taxon>
        <taxon>Oryzinae</taxon>
        <taxon>Oryza</taxon>
        <taxon>Oryza meyeriana</taxon>
    </lineage>
</organism>
<comment type="caution">
    <text evidence="2">The sequence shown here is derived from an EMBL/GenBank/DDBJ whole genome shotgun (WGS) entry which is preliminary data.</text>
</comment>
<gene>
    <name evidence="2" type="ORF">E2562_004575</name>
</gene>
<name>A0A6G1F3J3_9ORYZ</name>
<reference evidence="2 3" key="1">
    <citation type="submission" date="2019-11" db="EMBL/GenBank/DDBJ databases">
        <title>Whole genome sequence of Oryza granulata.</title>
        <authorList>
            <person name="Li W."/>
        </authorList>
    </citation>
    <scope>NUCLEOTIDE SEQUENCE [LARGE SCALE GENOMIC DNA]</scope>
    <source>
        <strain evidence="3">cv. Menghai</strain>
        <tissue evidence="2">Leaf</tissue>
    </source>
</reference>
<accession>A0A6G1F3J3</accession>
<dbReference type="Proteomes" id="UP000479710">
    <property type="component" value="Unassembled WGS sequence"/>
</dbReference>
<dbReference type="AlphaFoldDB" id="A0A6G1F3J3"/>